<dbReference type="PANTHER" id="PTHR24026">
    <property type="entry name" value="FAT ATYPICAL CADHERIN-RELATED"/>
    <property type="match status" value="1"/>
</dbReference>
<evidence type="ECO:0000256" key="2">
    <source>
        <dbReference type="ARBA" id="ARBA00022536"/>
    </source>
</evidence>
<evidence type="ECO:0000313" key="13">
    <source>
        <dbReference type="Proteomes" id="UP000218231"/>
    </source>
</evidence>
<feature type="domain" description="Cadherin" evidence="11">
    <location>
        <begin position="1491"/>
        <end position="1595"/>
    </location>
</feature>
<feature type="domain" description="Cadherin" evidence="11">
    <location>
        <begin position="1707"/>
        <end position="1819"/>
    </location>
</feature>
<comment type="caution">
    <text evidence="12">The sequence shown here is derived from an EMBL/GenBank/DDBJ whole genome shotgun (WGS) entry which is preliminary data.</text>
</comment>
<evidence type="ECO:0000313" key="12">
    <source>
        <dbReference type="EMBL" id="PAV88446.1"/>
    </source>
</evidence>
<dbReference type="OrthoDB" id="6252479at2759"/>
<evidence type="ECO:0000256" key="7">
    <source>
        <dbReference type="ARBA" id="ARBA00022989"/>
    </source>
</evidence>
<dbReference type="EMBL" id="LIAE01006519">
    <property type="protein sequence ID" value="PAV88446.1"/>
    <property type="molecule type" value="Genomic_DNA"/>
</dbReference>
<keyword evidence="6 9" id="KW-0106">Calcium</keyword>
<dbReference type="GO" id="GO:0007156">
    <property type="term" value="P:homophilic cell adhesion via plasma membrane adhesion molecules"/>
    <property type="evidence" value="ECO:0007669"/>
    <property type="project" value="InterPro"/>
</dbReference>
<dbReference type="GO" id="GO:0005886">
    <property type="term" value="C:plasma membrane"/>
    <property type="evidence" value="ECO:0007669"/>
    <property type="project" value="UniProtKB-SubCell"/>
</dbReference>
<keyword evidence="3" id="KW-0812">Transmembrane</keyword>
<keyword evidence="2" id="KW-0245">EGF-like domain</keyword>
<dbReference type="InterPro" id="IPR020894">
    <property type="entry name" value="Cadherin_CS"/>
</dbReference>
<evidence type="ECO:0000256" key="5">
    <source>
        <dbReference type="ARBA" id="ARBA00022737"/>
    </source>
</evidence>
<dbReference type="GO" id="GO:0005509">
    <property type="term" value="F:calcium ion binding"/>
    <property type="evidence" value="ECO:0007669"/>
    <property type="project" value="UniProtKB-UniRule"/>
</dbReference>
<feature type="domain" description="Cadherin" evidence="11">
    <location>
        <begin position="2107"/>
        <end position="2227"/>
    </location>
</feature>
<feature type="domain" description="Cadherin" evidence="11">
    <location>
        <begin position="1595"/>
        <end position="1706"/>
    </location>
</feature>
<dbReference type="Proteomes" id="UP000218231">
    <property type="component" value="Unassembled WGS sequence"/>
</dbReference>
<name>A0A2A2LQC7_9BILA</name>
<sequence length="3052" mass="342947">MLFLIFLKLFGILFRVTKSEFTERQINVQISEDDGPGTILVKLDLNPEWSYRLLGDTRNVQLNSVTGEIALLSPIDRESLNTSSSSFHLVIVSTPPSIITVHVEVKDVNDNAPSFALPFQNLSLVETAPIGSSLPLLSATDPDFGLNGTITEYKIVNSNPGPFELRRNEELLLLGLTEPLDREQTQLYIFNISAKDGGDPPRFGYTTVFVDVLDANDNAPSFGVAHELNVTWNGRRNSTILKLNATDEDTGQNAHITYSILSSNSAKYFKIEDRLLKAKQDNPPCCRSPSTHCSECVVAIEAKDDGSPPLASSLVVRIHIPEHYNAHDPQIHIRVHPSEVDFAVVEKDAISGKTLAVLTVTDEDGDVGGQSFVNISSGNESGLFELVQQTQFAMFKLLDEKKATKEMYEVEFEASDGQRSERKCRKTLKVFIERLSTTRFVHVDRYQSVAIKQNLSPGSFVAQIRTNSSNCRFQLRTENTPFEIDDINGIITISDNKKDLEAKNYELDVEVRPPPPLIDLISATVSISVQPSKILDNRVPNENAIVITDKTPLGMEFMKLNKMTNESNFTTTCLTLGADSNGVVFLKDNRITADHEQCQVKSINEKMPAITRTIDVRKETSGESLHLKRSYMFSISEAASMGTVIGRIHETGNQENSFENFYRFWTTSNTSIDVFANGVVYVRRPISRNPSDVIKVPVTAVHRTLGNVQTTMVTVLVKRENLHSPTCGISSDGRVPVFVLREDSPIFTSIGRVTGFDADVGSSRQGVVVYRLINAIDSIHLSPISGNIYSLSRFRHYDTPSFNFTYEISDAGNPPKKALCNATIEILPDARIAPKFDREFYTAEMDLYVLSGGNKSRSGNVLLLNVTAGIDRKFEANITYSLLNHKEDFLMDEVSGQLFAIRNRLNHLEHDSIYNLSICARNHVKAAQSKLKTCTFALVRILPDKTIKPKFTECNPIRVSIYETPASIIGKVRATAGRAMINYEIASKSNLIDIDFRGRLFLRSFPPSNISSLDLLINAKTEFYQTASCLMRVEFVNDVKRNSRVEEVQIMENKENIVLKHDDDSFKLTLVVPKTDTFKLISGNLFLSGKLDREQQEEYWLLLESDREKKVVHVTVEDENDNAPRCGQTDFLLRTLPAEIHLSCWDADKNTTLVFFMEPNGHAEMSPDGVLLIRSLRDEAVTQFDVRVSDGRDDEADAKSTAIVLNVILEKGTTDHVVHFYRPQIAMLLSSSQAEHASFGRVTADSALPIRYFLIGSHDFRINEATGEIYAKRRIPAGTTPMATVLAVVEAGGQQHLATSQIEVQVVEDVLHLDQTQFFFALTQISSGQLVGLLPIDDQIQLELNDPFFFIDSQRRLIAKRHLEMQSNSPFYTMKCEAVKGKLKKEIEIFIVLLGDQQYFDSSEDQLVLWLPENAPRGTVVGSMNQGDLPCSFSGDSMKLSIDDSGLIKSREVMDFEEGGVHEGKLECRNGKTRNVTLLIEDQNDNPPEFDKIIWQIDVREDASAGEILLKLRWTDKDKENHFFLEIENGNEKDEFRLDENGNLVLKRQLSWTRTRKYKLKIALQDGRPPEKYHLSHTTVKITVIPVLSNCHPSITSPSQFAVYENAPLEKLVGRVEANECDFEEVPLFIDLPPLHYRILPESLPYAEFTIDPIHGYIMVNSRLDYERQKMYNFTVVAFDPLGEKKEARQIVEIFVIDENDHAPKFEIENERIEISENIKFGSAIYRVQIGDDDTQESNRLCLFELVDSAEDTSNSITPSAIFRIGPTSGIIYVAGQLDFEMQQHYNLTIRARNLVGGPTLTRSLQISIVDENDEPPRFISGSPVHFSVYENLPLPHPVIVGLTVAEDSDANHQLTYGILSGNTSLFTVNSTTGSILALQPLDREEKEQHKLTVQAIDTSFPRMSSISDVVITVLDINDNAPEFDRPRYIFNVPEDAQIGTLVGQVQAEDRDAGDNGKITYRLPVETVPFSVNPITGEIRVAGQLDREKVEKYELSITAEDSGRFIEHSSSTTLSIIITDVNDNTPVIVNEIYDVYIRDDIEAGDVVHVVEVTDPDEHENLQYSLTGPDSSLFHVTNNGEIISKLPLSKMPFYSVGVFVYDKGQRNTSASFTFYMKENQYFPTYLSAPSNAKTTEGVEREIAKFIAKSKKQGDKGKIKYSILRGNQNREFMISESRGSLKATSALDREMAPIRRLWIEASDGDYPPLSVLTPIDIIVEDANDNDPEFEKVLYKGEIMENSEPAGILRVKAIDMDAGDNANIRYSILNGNEGNEFEIKSNGEIWSTRELDRETKAEYRLAVVAEDGGKKQRKGETVVVVKILDEDDNPPRFTNIFNSNVKEDIPIGSTILTITATDPDEASNHSFAIISDNSDDETKQQLPFVIDAKTGQIVLMHKLDYEKKTSYHLKIKVEDGNWEVQSRAVISVLDVNDNRPEFSSPQYNFKMSSFDPTQNVTIGKVEASDADGKEFGQITYLIEDNPYLTVDADTGELRLISAPRHRGNLFVNVTAIDTNNPLFFDTATVNLAFEIDRSRKVRKRSDRSRNRRETNDLTNIGINDNTILKRHDVEVKEEDYGSGDSEDKTTNTTISVTLSAHSEAGTIVFESRRNLMMKSNEDFAINGKRLELWRNLLSVDKSNLQSVEMELFEIVDFGERFLVRKKINIKFDPLLVASGVFPSPFFSWDIRRCDATSDSSFVVHSFAPFTLPTNCQLHLITEGREKPFCLSSDGQLRVCGLQPQSSFYALQFSVECEGKTMSRAEGFIRIEECSANFDKKKPYIGYVRRNSRPPSSVMEIGQYFQEAFTISDDGILKSNVPLNATEKSTYSMKIALREKERTKMRDVLIFIDDALISDDDNNMSERNSNLSVVIATSKTASLSSSTTDIDIRPVSANILQEYRCQTDELVTSSCFVNMSQFSILEPKDLRVYAKKNGSQQVIDYSLKIDKFDVQPDESVQFAVQISAYGSGFDIANLLKIITPNETILHPIAGIEDYPNHFSVVVELQDSESRSMDAKQAFEAIQRKLTIMEAEISRHVSKPTVRWNFCEKIKCLNDGK</sequence>
<gene>
    <name evidence="12" type="ORF">WR25_06020</name>
</gene>
<dbReference type="GO" id="GO:0007411">
    <property type="term" value="P:axon guidance"/>
    <property type="evidence" value="ECO:0007669"/>
    <property type="project" value="UniProtKB-ARBA"/>
</dbReference>
<dbReference type="PANTHER" id="PTHR24026:SF133">
    <property type="entry name" value="CADHERIN-RELATED FAMILY MEMBER 2"/>
    <property type="match status" value="1"/>
</dbReference>
<feature type="domain" description="Cadherin" evidence="11">
    <location>
        <begin position="337"/>
        <end position="440"/>
    </location>
</feature>
<keyword evidence="5" id="KW-0677">Repeat</keyword>
<feature type="domain" description="Cadherin" evidence="11">
    <location>
        <begin position="22"/>
        <end position="115"/>
    </location>
</feature>
<feature type="domain" description="Cadherin" evidence="11">
    <location>
        <begin position="1821"/>
        <end position="1924"/>
    </location>
</feature>
<dbReference type="STRING" id="2018661.A0A2A2LQC7"/>
<keyword evidence="13" id="KW-1185">Reference proteome</keyword>
<keyword evidence="8" id="KW-0472">Membrane</keyword>
<feature type="chain" id="PRO_5012426233" description="Cadherin domain-containing protein" evidence="10">
    <location>
        <begin position="20"/>
        <end position="3052"/>
    </location>
</feature>
<dbReference type="Pfam" id="PF00028">
    <property type="entry name" value="Cadherin"/>
    <property type="match status" value="10"/>
</dbReference>
<keyword evidence="7" id="KW-1133">Transmembrane helix</keyword>
<dbReference type="PROSITE" id="PS50268">
    <property type="entry name" value="CADHERIN_2"/>
    <property type="match status" value="14"/>
</dbReference>
<dbReference type="SMART" id="SM00112">
    <property type="entry name" value="CA"/>
    <property type="match status" value="17"/>
</dbReference>
<comment type="subcellular location">
    <subcellularLocation>
        <location evidence="1">Membrane</location>
    </subcellularLocation>
</comment>
<protein>
    <recommendedName>
        <fullName evidence="11">Cadherin domain-containing protein</fullName>
    </recommendedName>
</protein>
<evidence type="ECO:0000256" key="9">
    <source>
        <dbReference type="PROSITE-ProRule" id="PRU00043"/>
    </source>
</evidence>
<dbReference type="Pfam" id="PF25374">
    <property type="entry name" value="Cadherin_FAT4_N"/>
    <property type="match status" value="1"/>
</dbReference>
<feature type="signal peptide" evidence="10">
    <location>
        <begin position="1"/>
        <end position="19"/>
    </location>
</feature>
<organism evidence="12 13">
    <name type="scientific">Diploscapter pachys</name>
    <dbReference type="NCBI Taxonomy" id="2018661"/>
    <lineage>
        <taxon>Eukaryota</taxon>
        <taxon>Metazoa</taxon>
        <taxon>Ecdysozoa</taxon>
        <taxon>Nematoda</taxon>
        <taxon>Chromadorea</taxon>
        <taxon>Rhabditida</taxon>
        <taxon>Rhabditina</taxon>
        <taxon>Rhabditomorpha</taxon>
        <taxon>Rhabditoidea</taxon>
        <taxon>Rhabditidae</taxon>
        <taxon>Diploscapter</taxon>
    </lineage>
</organism>
<dbReference type="PROSITE" id="PS00232">
    <property type="entry name" value="CADHERIN_1"/>
    <property type="match status" value="8"/>
</dbReference>
<evidence type="ECO:0000256" key="8">
    <source>
        <dbReference type="ARBA" id="ARBA00023136"/>
    </source>
</evidence>
<accession>A0A2A2LQC7</accession>
<feature type="domain" description="Cadherin" evidence="11">
    <location>
        <begin position="2228"/>
        <end position="2330"/>
    </location>
</feature>
<dbReference type="SUPFAM" id="SSF49313">
    <property type="entry name" value="Cadherin-like"/>
    <property type="match status" value="14"/>
</dbReference>
<feature type="domain" description="Cadherin" evidence="11">
    <location>
        <begin position="2029"/>
        <end position="2110"/>
    </location>
</feature>
<feature type="domain" description="Cadherin" evidence="11">
    <location>
        <begin position="116"/>
        <end position="222"/>
    </location>
</feature>
<dbReference type="InterPro" id="IPR015919">
    <property type="entry name" value="Cadherin-like_sf"/>
</dbReference>
<evidence type="ECO:0000256" key="4">
    <source>
        <dbReference type="ARBA" id="ARBA00022729"/>
    </source>
</evidence>
<dbReference type="FunFam" id="2.60.40.60:FF:000104">
    <property type="entry name" value="cadherin-23 isoform X1"/>
    <property type="match status" value="3"/>
</dbReference>
<evidence type="ECO:0000259" key="11">
    <source>
        <dbReference type="PROSITE" id="PS50268"/>
    </source>
</evidence>
<dbReference type="PRINTS" id="PR00205">
    <property type="entry name" value="CADHERIN"/>
</dbReference>
<evidence type="ECO:0000256" key="3">
    <source>
        <dbReference type="ARBA" id="ARBA00022692"/>
    </source>
</evidence>
<reference evidence="12 13" key="1">
    <citation type="journal article" date="2017" name="Curr. Biol.">
        <title>Genome architecture and evolution of a unichromosomal asexual nematode.</title>
        <authorList>
            <person name="Fradin H."/>
            <person name="Zegar C."/>
            <person name="Gutwein M."/>
            <person name="Lucas J."/>
            <person name="Kovtun M."/>
            <person name="Corcoran D."/>
            <person name="Baugh L.R."/>
            <person name="Kiontke K."/>
            <person name="Gunsalus K."/>
            <person name="Fitch D.H."/>
            <person name="Piano F."/>
        </authorList>
    </citation>
    <scope>NUCLEOTIDE SEQUENCE [LARGE SCALE GENOMIC DNA]</scope>
    <source>
        <strain evidence="12">PF1309</strain>
    </source>
</reference>
<dbReference type="CDD" id="cd11304">
    <property type="entry name" value="Cadherin_repeat"/>
    <property type="match status" value="19"/>
</dbReference>
<feature type="domain" description="Cadherin" evidence="11">
    <location>
        <begin position="2330"/>
        <end position="2435"/>
    </location>
</feature>
<proteinExistence type="predicted"/>
<evidence type="ECO:0000256" key="1">
    <source>
        <dbReference type="ARBA" id="ARBA00004370"/>
    </source>
</evidence>
<dbReference type="FunFam" id="2.60.40.60:FF:000092">
    <property type="entry name" value="Protocadherin 8"/>
    <property type="match status" value="1"/>
</dbReference>
<feature type="domain" description="Cadherin" evidence="11">
    <location>
        <begin position="222"/>
        <end position="331"/>
    </location>
</feature>
<keyword evidence="4 10" id="KW-0732">Signal</keyword>
<feature type="domain" description="Cadherin" evidence="11">
    <location>
        <begin position="740"/>
        <end position="836"/>
    </location>
</feature>
<evidence type="ECO:0000256" key="10">
    <source>
        <dbReference type="SAM" id="SignalP"/>
    </source>
</evidence>
<dbReference type="InterPro" id="IPR002126">
    <property type="entry name" value="Cadherin-like_dom"/>
</dbReference>
<dbReference type="Gene3D" id="2.60.40.60">
    <property type="entry name" value="Cadherins"/>
    <property type="match status" value="18"/>
</dbReference>
<evidence type="ECO:0000256" key="6">
    <source>
        <dbReference type="ARBA" id="ARBA00022837"/>
    </source>
</evidence>
<dbReference type="FunFam" id="2.60.40.60:FF:000020">
    <property type="entry name" value="Dachsous cadherin-related 1b"/>
    <property type="match status" value="1"/>
</dbReference>
<feature type="domain" description="Cadherin" evidence="11">
    <location>
        <begin position="1925"/>
        <end position="2028"/>
    </location>
</feature>